<dbReference type="Pfam" id="PF12833">
    <property type="entry name" value="HTH_18"/>
    <property type="match status" value="1"/>
</dbReference>
<feature type="domain" description="HTH araC/xylS-type" evidence="4">
    <location>
        <begin position="215"/>
        <end position="313"/>
    </location>
</feature>
<dbReference type="PROSITE" id="PS01124">
    <property type="entry name" value="HTH_ARAC_FAMILY_2"/>
    <property type="match status" value="1"/>
</dbReference>
<dbReference type="GO" id="GO:0043565">
    <property type="term" value="F:sequence-specific DNA binding"/>
    <property type="evidence" value="ECO:0007669"/>
    <property type="project" value="InterPro"/>
</dbReference>
<evidence type="ECO:0000256" key="2">
    <source>
        <dbReference type="ARBA" id="ARBA00023125"/>
    </source>
</evidence>
<evidence type="ECO:0000256" key="3">
    <source>
        <dbReference type="ARBA" id="ARBA00023163"/>
    </source>
</evidence>
<dbReference type="EMBL" id="BMLS01000001">
    <property type="protein sequence ID" value="GGO64549.1"/>
    <property type="molecule type" value="Genomic_DNA"/>
</dbReference>
<comment type="caution">
    <text evidence="5">The sequence shown here is derived from an EMBL/GenBank/DDBJ whole genome shotgun (WGS) entry which is preliminary data.</text>
</comment>
<dbReference type="PANTHER" id="PTHR47893:SF1">
    <property type="entry name" value="REGULATORY PROTEIN PCHR"/>
    <property type="match status" value="1"/>
</dbReference>
<evidence type="ECO:0000256" key="1">
    <source>
        <dbReference type="ARBA" id="ARBA00023015"/>
    </source>
</evidence>
<reference evidence="5" key="1">
    <citation type="journal article" date="2014" name="Int. J. Syst. Evol. Microbiol.">
        <title>Complete genome sequence of Corynebacterium casei LMG S-19264T (=DSM 44701T), isolated from a smear-ripened cheese.</title>
        <authorList>
            <consortium name="US DOE Joint Genome Institute (JGI-PGF)"/>
            <person name="Walter F."/>
            <person name="Albersmeier A."/>
            <person name="Kalinowski J."/>
            <person name="Ruckert C."/>
        </authorList>
    </citation>
    <scope>NUCLEOTIDE SEQUENCE</scope>
    <source>
        <strain evidence="5">CGMCC 1.7086</strain>
    </source>
</reference>
<dbReference type="InterPro" id="IPR053142">
    <property type="entry name" value="PchR_regulatory_protein"/>
</dbReference>
<dbReference type="GO" id="GO:0003700">
    <property type="term" value="F:DNA-binding transcription factor activity"/>
    <property type="evidence" value="ECO:0007669"/>
    <property type="project" value="InterPro"/>
</dbReference>
<dbReference type="InterPro" id="IPR009057">
    <property type="entry name" value="Homeodomain-like_sf"/>
</dbReference>
<name>A0A917YUE2_9ALTE</name>
<protein>
    <recommendedName>
        <fullName evidence="4">HTH araC/xylS-type domain-containing protein</fullName>
    </recommendedName>
</protein>
<keyword evidence="2" id="KW-0238">DNA-binding</keyword>
<organism evidence="5 6">
    <name type="scientific">Bowmanella pacifica</name>
    <dbReference type="NCBI Taxonomy" id="502051"/>
    <lineage>
        <taxon>Bacteria</taxon>
        <taxon>Pseudomonadati</taxon>
        <taxon>Pseudomonadota</taxon>
        <taxon>Gammaproteobacteria</taxon>
        <taxon>Alteromonadales</taxon>
        <taxon>Alteromonadaceae</taxon>
        <taxon>Bowmanella</taxon>
    </lineage>
</organism>
<dbReference type="PANTHER" id="PTHR47893">
    <property type="entry name" value="REGULATORY PROTEIN PCHR"/>
    <property type="match status" value="1"/>
</dbReference>
<keyword evidence="6" id="KW-1185">Reference proteome</keyword>
<evidence type="ECO:0000313" key="5">
    <source>
        <dbReference type="EMBL" id="GGO64549.1"/>
    </source>
</evidence>
<keyword evidence="3" id="KW-0804">Transcription</keyword>
<dbReference type="InterPro" id="IPR018062">
    <property type="entry name" value="HTH_AraC-typ_CS"/>
</dbReference>
<reference evidence="5" key="2">
    <citation type="submission" date="2020-09" db="EMBL/GenBank/DDBJ databases">
        <authorList>
            <person name="Sun Q."/>
            <person name="Zhou Y."/>
        </authorList>
    </citation>
    <scope>NUCLEOTIDE SEQUENCE</scope>
    <source>
        <strain evidence="5">CGMCC 1.7086</strain>
    </source>
</reference>
<proteinExistence type="predicted"/>
<dbReference type="AlphaFoldDB" id="A0A917YUE2"/>
<dbReference type="PROSITE" id="PS00041">
    <property type="entry name" value="HTH_ARAC_FAMILY_1"/>
    <property type="match status" value="1"/>
</dbReference>
<dbReference type="SUPFAM" id="SSF46689">
    <property type="entry name" value="Homeodomain-like"/>
    <property type="match status" value="2"/>
</dbReference>
<dbReference type="InterPro" id="IPR018060">
    <property type="entry name" value="HTH_AraC"/>
</dbReference>
<dbReference type="Gene3D" id="1.10.10.60">
    <property type="entry name" value="Homeodomain-like"/>
    <property type="match status" value="1"/>
</dbReference>
<evidence type="ECO:0000259" key="4">
    <source>
        <dbReference type="PROSITE" id="PS01124"/>
    </source>
</evidence>
<keyword evidence="1" id="KW-0805">Transcription regulation</keyword>
<sequence length="319" mass="36063">MDRKLLSSQQWDFDGNTFSLPLEAGTGRLDKLSFSNKLYLYRAEFRVEKPCVIQGASTEETMPKLLCSQLLLSGQYEMEGDDGKRHKSCARSAMLFRVRHPGTLFHFPAEQVIRHVGVAADIDWVLNSAGSAEKELLKAKLAVPESGINLHTIRYQNRVRKMASEIFTASANGIMQSMVLESLTLGIYAELIKTFVQQQSAAGKDAPLWEAERFEELLNLVRADLSFPFRLEDLARKIGLSQYRLQSLFKVRQGCSFAEFLRRERLYQAKFLIENQGRAVKSAAFAVGYRHVSNFTLAYRQFFGQTPAQTQRQGDTTGG</sequence>
<evidence type="ECO:0000313" key="6">
    <source>
        <dbReference type="Proteomes" id="UP000606935"/>
    </source>
</evidence>
<gene>
    <name evidence="5" type="ORF">GCM10010982_04250</name>
</gene>
<dbReference type="SMART" id="SM00342">
    <property type="entry name" value="HTH_ARAC"/>
    <property type="match status" value="1"/>
</dbReference>
<dbReference type="RefSeq" id="WP_188689603.1">
    <property type="nucleotide sequence ID" value="NZ_BMLS01000001.1"/>
</dbReference>
<dbReference type="Proteomes" id="UP000606935">
    <property type="component" value="Unassembled WGS sequence"/>
</dbReference>
<accession>A0A917YUE2</accession>